<proteinExistence type="inferred from homology"/>
<dbReference type="EMBL" id="CP036272">
    <property type="protein sequence ID" value="QDT59637.1"/>
    <property type="molecule type" value="Genomic_DNA"/>
</dbReference>
<gene>
    <name evidence="6" type="ORF">SV7mr_21460</name>
</gene>
<keyword evidence="3" id="KW-0378">Hydrolase</keyword>
<dbReference type="GO" id="GO:0004536">
    <property type="term" value="F:DNA nuclease activity"/>
    <property type="evidence" value="ECO:0007669"/>
    <property type="project" value="InterPro"/>
</dbReference>
<dbReference type="GO" id="GO:0004527">
    <property type="term" value="F:exonuclease activity"/>
    <property type="evidence" value="ECO:0007669"/>
    <property type="project" value="UniProtKB-KW"/>
</dbReference>
<feature type="region of interest" description="Disordered" evidence="4">
    <location>
        <begin position="323"/>
        <end position="342"/>
    </location>
</feature>
<dbReference type="Gene3D" id="3.60.10.10">
    <property type="entry name" value="Endonuclease/exonuclease/phosphatase"/>
    <property type="match status" value="1"/>
</dbReference>
<name>A0A517SU31_9BACT</name>
<keyword evidence="2" id="KW-0540">Nuclease</keyword>
<reference evidence="6 7" key="1">
    <citation type="submission" date="2019-02" db="EMBL/GenBank/DDBJ databases">
        <title>Deep-cultivation of Planctomycetes and their phenomic and genomic characterization uncovers novel biology.</title>
        <authorList>
            <person name="Wiegand S."/>
            <person name="Jogler M."/>
            <person name="Boedeker C."/>
            <person name="Pinto D."/>
            <person name="Vollmers J."/>
            <person name="Rivas-Marin E."/>
            <person name="Kohn T."/>
            <person name="Peeters S.H."/>
            <person name="Heuer A."/>
            <person name="Rast P."/>
            <person name="Oberbeckmann S."/>
            <person name="Bunk B."/>
            <person name="Jeske O."/>
            <person name="Meyerdierks A."/>
            <person name="Storesund J.E."/>
            <person name="Kallscheuer N."/>
            <person name="Luecker S."/>
            <person name="Lage O.M."/>
            <person name="Pohl T."/>
            <person name="Merkel B.J."/>
            <person name="Hornburger P."/>
            <person name="Mueller R.-W."/>
            <person name="Bruemmer F."/>
            <person name="Labrenz M."/>
            <person name="Spormann A.M."/>
            <person name="Op den Camp H."/>
            <person name="Overmann J."/>
            <person name="Amann R."/>
            <person name="Jetten M.S.M."/>
            <person name="Mascher T."/>
            <person name="Medema M.H."/>
            <person name="Devos D.P."/>
            <person name="Kaster A.-K."/>
            <person name="Ovreas L."/>
            <person name="Rohde M."/>
            <person name="Galperin M.Y."/>
            <person name="Jogler C."/>
        </authorList>
    </citation>
    <scope>NUCLEOTIDE SEQUENCE [LARGE SCALE GENOMIC DNA]</scope>
    <source>
        <strain evidence="6 7">SV_7m_r</strain>
    </source>
</reference>
<dbReference type="SUPFAM" id="SSF56219">
    <property type="entry name" value="DNase I-like"/>
    <property type="match status" value="1"/>
</dbReference>
<dbReference type="GO" id="GO:0004519">
    <property type="term" value="F:endonuclease activity"/>
    <property type="evidence" value="ECO:0007669"/>
    <property type="project" value="UniProtKB-KW"/>
</dbReference>
<dbReference type="InterPro" id="IPR036691">
    <property type="entry name" value="Endo/exonu/phosph_ase_sf"/>
</dbReference>
<evidence type="ECO:0000256" key="2">
    <source>
        <dbReference type="ARBA" id="ARBA00022722"/>
    </source>
</evidence>
<evidence type="ECO:0000259" key="5">
    <source>
        <dbReference type="Pfam" id="PF03372"/>
    </source>
</evidence>
<dbReference type="PRINTS" id="PR00130">
    <property type="entry name" value="DNASEI"/>
</dbReference>
<keyword evidence="6" id="KW-0255">Endonuclease</keyword>
<organism evidence="6 7">
    <name type="scientific">Stieleria bergensis</name>
    <dbReference type="NCBI Taxonomy" id="2528025"/>
    <lineage>
        <taxon>Bacteria</taxon>
        <taxon>Pseudomonadati</taxon>
        <taxon>Planctomycetota</taxon>
        <taxon>Planctomycetia</taxon>
        <taxon>Pirellulales</taxon>
        <taxon>Pirellulaceae</taxon>
        <taxon>Stieleria</taxon>
    </lineage>
</organism>
<dbReference type="RefSeq" id="WP_419188355.1">
    <property type="nucleotide sequence ID" value="NZ_CP036272.1"/>
</dbReference>
<evidence type="ECO:0000313" key="7">
    <source>
        <dbReference type="Proteomes" id="UP000315003"/>
    </source>
</evidence>
<accession>A0A517SU31</accession>
<dbReference type="PANTHER" id="PTHR11371:SF31">
    <property type="entry name" value="EXTRACELLULAR NUCLEASE"/>
    <property type="match status" value="1"/>
</dbReference>
<dbReference type="InterPro" id="IPR005135">
    <property type="entry name" value="Endo/exonuclease/phosphatase"/>
</dbReference>
<keyword evidence="6" id="KW-0269">Exonuclease</keyword>
<dbReference type="InterPro" id="IPR016202">
    <property type="entry name" value="DNase_I"/>
</dbReference>
<evidence type="ECO:0000256" key="3">
    <source>
        <dbReference type="ARBA" id="ARBA00022801"/>
    </source>
</evidence>
<protein>
    <submittedName>
        <fullName evidence="6">Endonuclease/Exonuclease/phosphatase family protein</fullName>
    </submittedName>
</protein>
<dbReference type="PANTHER" id="PTHR11371">
    <property type="entry name" value="DEOXYRIBONUCLEASE"/>
    <property type="match status" value="1"/>
</dbReference>
<dbReference type="GO" id="GO:0006308">
    <property type="term" value="P:DNA catabolic process"/>
    <property type="evidence" value="ECO:0007669"/>
    <property type="project" value="InterPro"/>
</dbReference>
<dbReference type="Proteomes" id="UP000315003">
    <property type="component" value="Chromosome"/>
</dbReference>
<sequence length="342" mass="36886">MFFKPTKYAFAILIAAFLLGGGGLGGWLKPDLPIAGSIVRMLFGGSGPDSTSPRTASASAGGAAGETLRIASFNIQVLGTSKMGKPEVVATLSEIIRQFDVVAIQEIRSKDPEIIPRLVKQVNAEGGNYKFVIGPRLGRTVSKEQYAYVFDANRVLYNPDSVGTVLDPSDVLHREPFFVQFLARTDQPEKAFSFWLVNIHTDPDEVPQELAALAQVYSIMKNTRFAEDDVILLGDFNAAASEMLPLGQVPGLQTVIANQPTNTRLTKSYDNLLFDQATVNEFTGSSGVYSIQDRHGMKLEQALEVSDHLPVWAEFSVWESGLGGGASGGRVATLPASSDASR</sequence>
<dbReference type="Pfam" id="PF03372">
    <property type="entry name" value="Exo_endo_phos"/>
    <property type="match status" value="1"/>
</dbReference>
<comment type="similarity">
    <text evidence="1">Belongs to the DNase I family.</text>
</comment>
<evidence type="ECO:0000256" key="4">
    <source>
        <dbReference type="SAM" id="MobiDB-lite"/>
    </source>
</evidence>
<evidence type="ECO:0000313" key="6">
    <source>
        <dbReference type="EMBL" id="QDT59637.1"/>
    </source>
</evidence>
<keyword evidence="7" id="KW-1185">Reference proteome</keyword>
<dbReference type="AlphaFoldDB" id="A0A517SU31"/>
<dbReference type="SMART" id="SM00476">
    <property type="entry name" value="DNaseIc"/>
    <property type="match status" value="1"/>
</dbReference>
<evidence type="ECO:0000256" key="1">
    <source>
        <dbReference type="ARBA" id="ARBA00007359"/>
    </source>
</evidence>
<feature type="domain" description="Endonuclease/exonuclease/phosphatase" evidence="5">
    <location>
        <begin position="71"/>
        <end position="242"/>
    </location>
</feature>